<evidence type="ECO:0000256" key="1">
    <source>
        <dbReference type="SAM" id="SignalP"/>
    </source>
</evidence>
<sequence length="95" mass="10459">MSRITTTGAWLFGFLSVILKLLGISETVFEVTQKDQSSDDVNDAEVGRFTFNESRLFLPGTTILQVHLTCVGCGLVKVATTNSRWTRVRARGGHV</sequence>
<gene>
    <name evidence="2" type="ORF">FSB_LOCUS60270</name>
</gene>
<dbReference type="PANTHER" id="PTHR13301">
    <property type="entry name" value="X-BOX TRANSCRIPTION FACTOR-RELATED"/>
    <property type="match status" value="1"/>
</dbReference>
<protein>
    <submittedName>
        <fullName evidence="2">Uncharacterized protein</fullName>
    </submittedName>
</protein>
<feature type="signal peptide" evidence="1">
    <location>
        <begin position="1"/>
        <end position="23"/>
    </location>
</feature>
<organism evidence="2">
    <name type="scientific">Fagus sylvatica</name>
    <name type="common">Beechnut</name>
    <dbReference type="NCBI Taxonomy" id="28930"/>
    <lineage>
        <taxon>Eukaryota</taxon>
        <taxon>Viridiplantae</taxon>
        <taxon>Streptophyta</taxon>
        <taxon>Embryophyta</taxon>
        <taxon>Tracheophyta</taxon>
        <taxon>Spermatophyta</taxon>
        <taxon>Magnoliopsida</taxon>
        <taxon>eudicotyledons</taxon>
        <taxon>Gunneridae</taxon>
        <taxon>Pentapetalae</taxon>
        <taxon>rosids</taxon>
        <taxon>fabids</taxon>
        <taxon>Fagales</taxon>
        <taxon>Fagaceae</taxon>
        <taxon>Fagus</taxon>
    </lineage>
</organism>
<keyword evidence="1" id="KW-0732">Signal</keyword>
<name>A0A2N9J6C6_FAGSY</name>
<proteinExistence type="predicted"/>
<evidence type="ECO:0000313" key="2">
    <source>
        <dbReference type="EMBL" id="SPD32388.1"/>
    </source>
</evidence>
<feature type="chain" id="PRO_5014809072" evidence="1">
    <location>
        <begin position="24"/>
        <end position="95"/>
    </location>
</feature>
<dbReference type="EMBL" id="OIVN01006402">
    <property type="protein sequence ID" value="SPD32388.1"/>
    <property type="molecule type" value="Genomic_DNA"/>
</dbReference>
<accession>A0A2N9J6C6</accession>
<dbReference type="AlphaFoldDB" id="A0A2N9J6C6"/>
<reference evidence="2" key="1">
    <citation type="submission" date="2018-02" db="EMBL/GenBank/DDBJ databases">
        <authorList>
            <person name="Cohen D.B."/>
            <person name="Kent A.D."/>
        </authorList>
    </citation>
    <scope>NUCLEOTIDE SEQUENCE</scope>
</reference>